<sequence length="281" mass="31721">MEAAEMEVKEDSSRHPNPSSLNSLNRFGPKNSIQTNFGNHYVFHLASSDNLRSMAVSLSTNTIKLYSPMTGQYFGECRGHSSRIHHISFSSPSNPQILHSCSFDGTIRAWDIRTFMQVSLINDSQAIFSFLFDGSGDNLLTAGCNSGTGETRSKLHAWRNLIHKTLLRSRKSHNYTHPNIYKARKARSKLYSFWHAILCLTLMKFSIATASRLRTRFSKLYSEVKTERGLKQLQSVCHMDTSQWSHNHVACRALGIEAGSFHGCHFFSSGHFVWIPSPTST</sequence>
<dbReference type="Proteomes" id="UP001370490">
    <property type="component" value="Unassembled WGS sequence"/>
</dbReference>
<dbReference type="InterPro" id="IPR039328">
    <property type="entry name" value="WDR89"/>
</dbReference>
<dbReference type="PANTHER" id="PTHR22889">
    <property type="entry name" value="WD REPEAT-CONTAINING PROTEIN 89"/>
    <property type="match status" value="1"/>
</dbReference>
<dbReference type="SMART" id="SM00320">
    <property type="entry name" value="WD40"/>
    <property type="match status" value="3"/>
</dbReference>
<dbReference type="EMBL" id="JBAMMX010000024">
    <property type="protein sequence ID" value="KAK6916562.1"/>
    <property type="molecule type" value="Genomic_DNA"/>
</dbReference>
<dbReference type="Pfam" id="PF03181">
    <property type="entry name" value="BURP"/>
    <property type="match status" value="1"/>
</dbReference>
<dbReference type="InterPro" id="IPR036322">
    <property type="entry name" value="WD40_repeat_dom_sf"/>
</dbReference>
<feature type="region of interest" description="Disordered" evidence="4">
    <location>
        <begin position="1"/>
        <end position="25"/>
    </location>
</feature>
<evidence type="ECO:0000256" key="3">
    <source>
        <dbReference type="PROSITE-ProRule" id="PRU00221"/>
    </source>
</evidence>
<feature type="compositionally biased region" description="Basic and acidic residues" evidence="4">
    <location>
        <begin position="1"/>
        <end position="14"/>
    </location>
</feature>
<dbReference type="SUPFAM" id="SSF50978">
    <property type="entry name" value="WD40 repeat-like"/>
    <property type="match status" value="1"/>
</dbReference>
<feature type="domain" description="BURP" evidence="5">
    <location>
        <begin position="236"/>
        <end position="277"/>
    </location>
</feature>
<protein>
    <submittedName>
        <fullName evidence="6">BURP domain</fullName>
    </submittedName>
</protein>
<organism evidence="6 7">
    <name type="scientific">Dillenia turbinata</name>
    <dbReference type="NCBI Taxonomy" id="194707"/>
    <lineage>
        <taxon>Eukaryota</taxon>
        <taxon>Viridiplantae</taxon>
        <taxon>Streptophyta</taxon>
        <taxon>Embryophyta</taxon>
        <taxon>Tracheophyta</taxon>
        <taxon>Spermatophyta</taxon>
        <taxon>Magnoliopsida</taxon>
        <taxon>eudicotyledons</taxon>
        <taxon>Gunneridae</taxon>
        <taxon>Pentapetalae</taxon>
        <taxon>Dilleniales</taxon>
        <taxon>Dilleniaceae</taxon>
        <taxon>Dillenia</taxon>
    </lineage>
</organism>
<name>A0AAN8YXI7_9MAGN</name>
<evidence type="ECO:0000256" key="1">
    <source>
        <dbReference type="ARBA" id="ARBA00022574"/>
    </source>
</evidence>
<evidence type="ECO:0000256" key="4">
    <source>
        <dbReference type="SAM" id="MobiDB-lite"/>
    </source>
</evidence>
<dbReference type="InterPro" id="IPR001680">
    <property type="entry name" value="WD40_rpt"/>
</dbReference>
<dbReference type="Gene3D" id="2.130.10.10">
    <property type="entry name" value="YVTN repeat-like/Quinoprotein amine dehydrogenase"/>
    <property type="match status" value="1"/>
</dbReference>
<dbReference type="PROSITE" id="PS50082">
    <property type="entry name" value="WD_REPEATS_2"/>
    <property type="match status" value="1"/>
</dbReference>
<dbReference type="PROSITE" id="PS50294">
    <property type="entry name" value="WD_REPEATS_REGION"/>
    <property type="match status" value="1"/>
</dbReference>
<evidence type="ECO:0000259" key="5">
    <source>
        <dbReference type="PROSITE" id="PS51277"/>
    </source>
</evidence>
<evidence type="ECO:0000313" key="6">
    <source>
        <dbReference type="EMBL" id="KAK6916562.1"/>
    </source>
</evidence>
<dbReference type="InterPro" id="IPR004873">
    <property type="entry name" value="BURP_dom"/>
</dbReference>
<reference evidence="6 7" key="1">
    <citation type="submission" date="2023-12" db="EMBL/GenBank/DDBJ databases">
        <title>A high-quality genome assembly for Dillenia turbinata (Dilleniales).</title>
        <authorList>
            <person name="Chanderbali A."/>
        </authorList>
    </citation>
    <scope>NUCLEOTIDE SEQUENCE [LARGE SCALE GENOMIC DNA]</scope>
    <source>
        <strain evidence="6">LSX21</strain>
        <tissue evidence="6">Leaf</tissue>
    </source>
</reference>
<dbReference type="InterPro" id="IPR015943">
    <property type="entry name" value="WD40/YVTN_repeat-like_dom_sf"/>
</dbReference>
<gene>
    <name evidence="6" type="ORF">RJ641_019423</name>
</gene>
<dbReference type="PANTHER" id="PTHR22889:SF0">
    <property type="entry name" value="WD REPEAT-CONTAINING PROTEIN 89"/>
    <property type="match status" value="1"/>
</dbReference>
<dbReference type="PROSITE" id="PS51277">
    <property type="entry name" value="BURP"/>
    <property type="match status" value="1"/>
</dbReference>
<comment type="caution">
    <text evidence="6">The sequence shown here is derived from an EMBL/GenBank/DDBJ whole genome shotgun (WGS) entry which is preliminary data.</text>
</comment>
<evidence type="ECO:0000313" key="7">
    <source>
        <dbReference type="Proteomes" id="UP001370490"/>
    </source>
</evidence>
<proteinExistence type="predicted"/>
<evidence type="ECO:0000256" key="2">
    <source>
        <dbReference type="ARBA" id="ARBA00022737"/>
    </source>
</evidence>
<keyword evidence="7" id="KW-1185">Reference proteome</keyword>
<dbReference type="AlphaFoldDB" id="A0AAN8YXI7"/>
<keyword evidence="1 3" id="KW-0853">WD repeat</keyword>
<feature type="compositionally biased region" description="Polar residues" evidence="4">
    <location>
        <begin position="15"/>
        <end position="25"/>
    </location>
</feature>
<feature type="repeat" description="WD" evidence="3">
    <location>
        <begin position="77"/>
        <end position="120"/>
    </location>
</feature>
<accession>A0AAN8YXI7</accession>
<keyword evidence="2" id="KW-0677">Repeat</keyword>